<feature type="compositionally biased region" description="Acidic residues" evidence="1">
    <location>
        <begin position="506"/>
        <end position="520"/>
    </location>
</feature>
<feature type="region of interest" description="Disordered" evidence="1">
    <location>
        <begin position="489"/>
        <end position="520"/>
    </location>
</feature>
<dbReference type="Proteomes" id="UP000053257">
    <property type="component" value="Unassembled WGS sequence"/>
</dbReference>
<evidence type="ECO:0000313" key="3">
    <source>
        <dbReference type="Proteomes" id="UP000053257"/>
    </source>
</evidence>
<name>A0A0C3PGM3_PHLG1</name>
<feature type="compositionally biased region" description="Low complexity" evidence="1">
    <location>
        <begin position="491"/>
        <end position="505"/>
    </location>
</feature>
<dbReference type="HOGENOM" id="CLU_523874_0_0_1"/>
<dbReference type="EMBL" id="KN840558">
    <property type="protein sequence ID" value="KIP04913.1"/>
    <property type="molecule type" value="Genomic_DNA"/>
</dbReference>
<dbReference type="OrthoDB" id="3353710at2759"/>
<reference evidence="2 3" key="1">
    <citation type="journal article" date="2014" name="PLoS Genet.">
        <title>Analysis of the Phlebiopsis gigantea genome, transcriptome and secretome provides insight into its pioneer colonization strategies of wood.</title>
        <authorList>
            <person name="Hori C."/>
            <person name="Ishida T."/>
            <person name="Igarashi K."/>
            <person name="Samejima M."/>
            <person name="Suzuki H."/>
            <person name="Master E."/>
            <person name="Ferreira P."/>
            <person name="Ruiz-Duenas F.J."/>
            <person name="Held B."/>
            <person name="Canessa P."/>
            <person name="Larrondo L.F."/>
            <person name="Schmoll M."/>
            <person name="Druzhinina I.S."/>
            <person name="Kubicek C.P."/>
            <person name="Gaskell J.A."/>
            <person name="Kersten P."/>
            <person name="St John F."/>
            <person name="Glasner J."/>
            <person name="Sabat G."/>
            <person name="Splinter BonDurant S."/>
            <person name="Syed K."/>
            <person name="Yadav J."/>
            <person name="Mgbeahuruike A.C."/>
            <person name="Kovalchuk A."/>
            <person name="Asiegbu F.O."/>
            <person name="Lackner G."/>
            <person name="Hoffmeister D."/>
            <person name="Rencoret J."/>
            <person name="Gutierrez A."/>
            <person name="Sun H."/>
            <person name="Lindquist E."/>
            <person name="Barry K."/>
            <person name="Riley R."/>
            <person name="Grigoriev I.V."/>
            <person name="Henrissat B."/>
            <person name="Kues U."/>
            <person name="Berka R.M."/>
            <person name="Martinez A.T."/>
            <person name="Covert S.F."/>
            <person name="Blanchette R.A."/>
            <person name="Cullen D."/>
        </authorList>
    </citation>
    <scope>NUCLEOTIDE SEQUENCE [LARGE SCALE GENOMIC DNA]</scope>
    <source>
        <strain evidence="2 3">11061_1 CR5-6</strain>
    </source>
</reference>
<evidence type="ECO:0000256" key="1">
    <source>
        <dbReference type="SAM" id="MobiDB-lite"/>
    </source>
</evidence>
<gene>
    <name evidence="2" type="ORF">PHLGIDRAFT_176279</name>
</gene>
<organism evidence="2 3">
    <name type="scientific">Phlebiopsis gigantea (strain 11061_1 CR5-6)</name>
    <name type="common">White-rot fungus</name>
    <name type="synonym">Peniophora gigantea</name>
    <dbReference type="NCBI Taxonomy" id="745531"/>
    <lineage>
        <taxon>Eukaryota</taxon>
        <taxon>Fungi</taxon>
        <taxon>Dikarya</taxon>
        <taxon>Basidiomycota</taxon>
        <taxon>Agaricomycotina</taxon>
        <taxon>Agaricomycetes</taxon>
        <taxon>Polyporales</taxon>
        <taxon>Phanerochaetaceae</taxon>
        <taxon>Phlebiopsis</taxon>
    </lineage>
</organism>
<protein>
    <submittedName>
        <fullName evidence="2">Uncharacterized protein</fullName>
    </submittedName>
</protein>
<evidence type="ECO:0000313" key="2">
    <source>
        <dbReference type="EMBL" id="KIP04913.1"/>
    </source>
</evidence>
<sequence>MSVIPHEIVARRQFNDLQPISRLPLEILLIVFRSTEAYEERGRNYEWTKVLHVCHRWYTVGMGSAILWDTLTHLGGLECVRTMLERSQGPLLNVTTLFVPESSLFNEYGHPYTTADRKKIPRYNQVSHALLEQMPRIQTLEVTASEDFWKTIVTNKLPCKLTKLTLNLVLNTDRPDQAFNASSDWLFSSPLPDLRELRLNLEIHARGVIRASGLRVLHISDRQGWISSYTPRDLIESMRHMPLLEEVSLEHVFAYIADEEYSDRQFDGDIVRLPKIKSFAFLECDPAFSQFLRCVAFPATAQLNLGCDVYDPFGVHDAVTSFREKLTAKPLDGLQMQHHIQALSVRTCHGGYKGATRSLRFEGCIHRDHSCFRSLGQWCESPTLTFTLSYVQVTDLHDWDRLDGFAEILEFLPLTNVEALHISSLDVYHALRGYLGLLDPVIGAAGPALRKEEGRHENIPRELKPGLLKLMPNLKTIWLDLVSTATGLTTASDPDSASNSASSGDEPGDGEIADEWDDDE</sequence>
<keyword evidence="3" id="KW-1185">Reference proteome</keyword>
<dbReference type="AlphaFoldDB" id="A0A0C3PGM3"/>
<proteinExistence type="predicted"/>
<accession>A0A0C3PGM3</accession>